<keyword evidence="1" id="KW-0472">Membrane</keyword>
<sequence length="352" mass="40026">MLLDGNLITWVKYYIKLQNLQGTCPFSFSSDQKLVKASSGKIRYEVVRTTLYTFFVLALWANLFRFGTKESLEIAVESYLNAVAHLVFYLAKWRILQRVDDFIEIFNLLLKFEEQNLIRSHRSKISNPNEAKLMKFALYCGLSFAPFMSFLYAFLRWINPCNSGMFAYAIIPACNTGSSDASQEWTWFSTSLHLMACFISYEFYLDGGGSVVIAMLAFGLVQDGLVGANLFLVMSGLIVAAYTLISIGLQMTILQIAFFATCGQDGMVVTLYYTTVMGQMFASSKQVGECVRSKALSMKMRASEQAWMRRYVKSFRPIKCYLGHVNYIDELTPLNLLEFCINQTVSLLMIRN</sequence>
<reference evidence="2 3" key="1">
    <citation type="submission" date="2024-08" db="EMBL/GenBank/DDBJ databases">
        <authorList>
            <person name="Cucini C."/>
            <person name="Frati F."/>
        </authorList>
    </citation>
    <scope>NUCLEOTIDE SEQUENCE [LARGE SCALE GENOMIC DNA]</scope>
</reference>
<proteinExistence type="predicted"/>
<keyword evidence="3" id="KW-1185">Reference proteome</keyword>
<organism evidence="2 3">
    <name type="scientific">Orchesella dallaii</name>
    <dbReference type="NCBI Taxonomy" id="48710"/>
    <lineage>
        <taxon>Eukaryota</taxon>
        <taxon>Metazoa</taxon>
        <taxon>Ecdysozoa</taxon>
        <taxon>Arthropoda</taxon>
        <taxon>Hexapoda</taxon>
        <taxon>Collembola</taxon>
        <taxon>Entomobryomorpha</taxon>
        <taxon>Entomobryoidea</taxon>
        <taxon>Orchesellidae</taxon>
        <taxon>Orchesellinae</taxon>
        <taxon>Orchesella</taxon>
    </lineage>
</organism>
<name>A0ABP1R613_9HEXA</name>
<feature type="transmembrane region" description="Helical" evidence="1">
    <location>
        <begin position="136"/>
        <end position="155"/>
    </location>
</feature>
<keyword evidence="1" id="KW-0812">Transmembrane</keyword>
<keyword evidence="1" id="KW-1133">Transmembrane helix</keyword>
<feature type="transmembrane region" description="Helical" evidence="1">
    <location>
        <begin position="228"/>
        <end position="247"/>
    </location>
</feature>
<accession>A0ABP1R613</accession>
<dbReference type="EMBL" id="CAXLJM020000065">
    <property type="protein sequence ID" value="CAL8120934.1"/>
    <property type="molecule type" value="Genomic_DNA"/>
</dbReference>
<feature type="transmembrane region" description="Helical" evidence="1">
    <location>
        <begin position="203"/>
        <end position="221"/>
    </location>
</feature>
<comment type="caution">
    <text evidence="2">The sequence shown here is derived from an EMBL/GenBank/DDBJ whole genome shotgun (WGS) entry which is preliminary data.</text>
</comment>
<evidence type="ECO:0000256" key="1">
    <source>
        <dbReference type="SAM" id="Phobius"/>
    </source>
</evidence>
<feature type="transmembrane region" description="Helical" evidence="1">
    <location>
        <begin position="51"/>
        <end position="68"/>
    </location>
</feature>
<evidence type="ECO:0008006" key="4">
    <source>
        <dbReference type="Google" id="ProtNLM"/>
    </source>
</evidence>
<gene>
    <name evidence="2" type="ORF">ODALV1_LOCUS19140</name>
</gene>
<evidence type="ECO:0000313" key="2">
    <source>
        <dbReference type="EMBL" id="CAL8120934.1"/>
    </source>
</evidence>
<dbReference type="Proteomes" id="UP001642540">
    <property type="component" value="Unassembled WGS sequence"/>
</dbReference>
<evidence type="ECO:0000313" key="3">
    <source>
        <dbReference type="Proteomes" id="UP001642540"/>
    </source>
</evidence>
<protein>
    <recommendedName>
        <fullName evidence="4">Odorant receptor</fullName>
    </recommendedName>
</protein>
<feature type="transmembrane region" description="Helical" evidence="1">
    <location>
        <begin position="253"/>
        <end position="275"/>
    </location>
</feature>